<reference evidence="1 2" key="1">
    <citation type="submission" date="2020-07" db="EMBL/GenBank/DDBJ databases">
        <title>Genomic Encyclopedia of Type Strains, Phase IV (KMG-IV): sequencing the most valuable type-strain genomes for metagenomic binning, comparative biology and taxonomic classification.</title>
        <authorList>
            <person name="Goeker M."/>
        </authorList>
    </citation>
    <scope>NUCLEOTIDE SEQUENCE [LARGE SCALE GENOMIC DNA]</scope>
    <source>
        <strain evidence="1 2">DSM 15730</strain>
    </source>
</reference>
<dbReference type="Proteomes" id="UP000523087">
    <property type="component" value="Unassembled WGS sequence"/>
</dbReference>
<protein>
    <submittedName>
        <fullName evidence="1">N-acetyl-anhydromuramyl-L-alanine amidase AmpD</fullName>
    </submittedName>
</protein>
<organism evidence="1 2">
    <name type="scientific">Thermaerobacillus caldiproteolyticus</name>
    <dbReference type="NCBI Taxonomy" id="247480"/>
    <lineage>
        <taxon>Bacteria</taxon>
        <taxon>Bacillati</taxon>
        <taxon>Bacillota</taxon>
        <taxon>Bacilli</taxon>
        <taxon>Bacillales</taxon>
        <taxon>Anoxybacillaceae</taxon>
        <taxon>Thermaerobacillus</taxon>
    </lineage>
</organism>
<comment type="caution">
    <text evidence="1">The sequence shown here is derived from an EMBL/GenBank/DDBJ whole genome shotgun (WGS) entry which is preliminary data.</text>
</comment>
<evidence type="ECO:0000313" key="1">
    <source>
        <dbReference type="EMBL" id="MBA2876472.1"/>
    </source>
</evidence>
<proteinExistence type="predicted"/>
<evidence type="ECO:0000313" key="2">
    <source>
        <dbReference type="Proteomes" id="UP000523087"/>
    </source>
</evidence>
<dbReference type="AlphaFoldDB" id="A0A7V9Z9F4"/>
<name>A0A7V9Z9F4_9BACL</name>
<accession>A0A7V9Z9F4</accession>
<keyword evidence="2" id="KW-1185">Reference proteome</keyword>
<dbReference type="EMBL" id="JACDUT010000013">
    <property type="protein sequence ID" value="MBA2876472.1"/>
    <property type="molecule type" value="Genomic_DNA"/>
</dbReference>
<gene>
    <name evidence="1" type="ORF">HNR31_003290</name>
</gene>
<sequence>MSGTMHIFGLDPTKHIVAHRTLDPERGTDPLDAFCLYGVT</sequence>
<dbReference type="RefSeq" id="WP_258561114.1">
    <property type="nucleotide sequence ID" value="NZ_JACDUT010000013.1"/>
</dbReference>